<dbReference type="Gene3D" id="1.20.90.10">
    <property type="entry name" value="Phospholipase A2 domain"/>
    <property type="match status" value="1"/>
</dbReference>
<evidence type="ECO:0000256" key="12">
    <source>
        <dbReference type="ARBA" id="ARBA00029903"/>
    </source>
</evidence>
<evidence type="ECO:0000256" key="7">
    <source>
        <dbReference type="ARBA" id="ARBA00022801"/>
    </source>
</evidence>
<keyword evidence="10" id="KW-0443">Lipid metabolism</keyword>
<dbReference type="AlphaFoldDB" id="A0AAJ7E8S5"/>
<evidence type="ECO:0000256" key="1">
    <source>
        <dbReference type="ARBA" id="ARBA00001913"/>
    </source>
</evidence>
<evidence type="ECO:0000313" key="14">
    <source>
        <dbReference type="RefSeq" id="XP_013167374.1"/>
    </source>
</evidence>
<keyword evidence="7" id="KW-0378">Hydrolase</keyword>
<dbReference type="InterPro" id="IPR016090">
    <property type="entry name" value="PLA2-like_dom"/>
</dbReference>
<sequence>MWSDKELEELLRKIPNITDVEKEIAPADFTNLRFTLIFPGTKWCGSGNIADGYDDLGKDNETDACCRQHDFCPDIIPAGETKYNLTNESFFTRLHCSCDQTFRKCLRTVNSVTSLKIGITYFNAIGTKCYKKDYPVTGCRTRGGWLGSKCVEYIYDIDGEMRYQWFDVPNY</sequence>
<dbReference type="SUPFAM" id="SSF48619">
    <property type="entry name" value="Phospholipase A2, PLA2"/>
    <property type="match status" value="1"/>
</dbReference>
<dbReference type="GO" id="GO:0016042">
    <property type="term" value="P:lipid catabolic process"/>
    <property type="evidence" value="ECO:0007669"/>
    <property type="project" value="UniProtKB-KW"/>
</dbReference>
<name>A0AAJ7E8S5_PAPXU</name>
<reference evidence="14" key="1">
    <citation type="submission" date="2025-08" db="UniProtKB">
        <authorList>
            <consortium name="RefSeq"/>
        </authorList>
    </citation>
    <scope>IDENTIFICATION</scope>
</reference>
<evidence type="ECO:0000256" key="10">
    <source>
        <dbReference type="ARBA" id="ARBA00023098"/>
    </source>
</evidence>
<dbReference type="GO" id="GO:0046872">
    <property type="term" value="F:metal ion binding"/>
    <property type="evidence" value="ECO:0007669"/>
    <property type="project" value="UniProtKB-KW"/>
</dbReference>
<dbReference type="GO" id="GO:0004623">
    <property type="term" value="F:phospholipase A2 activity"/>
    <property type="evidence" value="ECO:0007669"/>
    <property type="project" value="UniProtKB-EC"/>
</dbReference>
<dbReference type="FunFam" id="1.20.90.10:FF:000002">
    <property type="entry name" value="Phospholipase A2 group III"/>
    <property type="match status" value="1"/>
</dbReference>
<feature type="domain" description="Phospholipase A2-like central" evidence="13">
    <location>
        <begin position="25"/>
        <end position="140"/>
    </location>
</feature>
<protein>
    <recommendedName>
        <fullName evidence="4">Phospholipase A2</fullName>
        <ecNumber evidence="3">3.1.1.4</ecNumber>
    </recommendedName>
    <alternativeName>
        <fullName evidence="12">Phosphatidylcholine 2-acylhydrolase</fullName>
    </alternativeName>
</protein>
<keyword evidence="11" id="KW-1015">Disulfide bond</keyword>
<dbReference type="Pfam" id="PF05826">
    <property type="entry name" value="Phospholip_A2_2"/>
    <property type="match status" value="1"/>
</dbReference>
<dbReference type="GO" id="GO:0005576">
    <property type="term" value="C:extracellular region"/>
    <property type="evidence" value="ECO:0007669"/>
    <property type="project" value="UniProtKB-SubCell"/>
</dbReference>
<gene>
    <name evidence="14" type="primary">LOC106117558</name>
</gene>
<keyword evidence="8" id="KW-0106">Calcium</keyword>
<dbReference type="EC" id="3.1.1.4" evidence="3"/>
<evidence type="ECO:0000256" key="5">
    <source>
        <dbReference type="ARBA" id="ARBA00022525"/>
    </source>
</evidence>
<dbReference type="GO" id="GO:0006644">
    <property type="term" value="P:phospholipid metabolic process"/>
    <property type="evidence" value="ECO:0007669"/>
    <property type="project" value="InterPro"/>
</dbReference>
<keyword evidence="9" id="KW-0442">Lipid degradation</keyword>
<dbReference type="Proteomes" id="UP000694872">
    <property type="component" value="Unplaced"/>
</dbReference>
<dbReference type="InterPro" id="IPR036444">
    <property type="entry name" value="PLipase_A2_dom_sf"/>
</dbReference>
<organism evidence="14">
    <name type="scientific">Papilio xuthus</name>
    <name type="common">Asian swallowtail butterfly</name>
    <dbReference type="NCBI Taxonomy" id="66420"/>
    <lineage>
        <taxon>Eukaryota</taxon>
        <taxon>Metazoa</taxon>
        <taxon>Ecdysozoa</taxon>
        <taxon>Arthropoda</taxon>
        <taxon>Hexapoda</taxon>
        <taxon>Insecta</taxon>
        <taxon>Pterygota</taxon>
        <taxon>Neoptera</taxon>
        <taxon>Endopterygota</taxon>
        <taxon>Lepidoptera</taxon>
        <taxon>Glossata</taxon>
        <taxon>Ditrysia</taxon>
        <taxon>Papilionoidea</taxon>
        <taxon>Papilionidae</taxon>
        <taxon>Papilioninae</taxon>
        <taxon>Papilio</taxon>
    </lineage>
</organism>
<dbReference type="PANTHER" id="PTHR12253">
    <property type="entry name" value="RH14732P"/>
    <property type="match status" value="1"/>
</dbReference>
<dbReference type="CDD" id="cd04704">
    <property type="entry name" value="PLA2_bee_venom_like"/>
    <property type="match status" value="1"/>
</dbReference>
<evidence type="ECO:0000256" key="9">
    <source>
        <dbReference type="ARBA" id="ARBA00022963"/>
    </source>
</evidence>
<dbReference type="GO" id="GO:0050482">
    <property type="term" value="P:arachidonate secretion"/>
    <property type="evidence" value="ECO:0007669"/>
    <property type="project" value="InterPro"/>
</dbReference>
<proteinExistence type="predicted"/>
<dbReference type="SMART" id="SM00085">
    <property type="entry name" value="PA2c"/>
    <property type="match status" value="1"/>
</dbReference>
<dbReference type="InterPro" id="IPR033113">
    <property type="entry name" value="PLA2_histidine"/>
</dbReference>
<evidence type="ECO:0000256" key="2">
    <source>
        <dbReference type="ARBA" id="ARBA00004613"/>
    </source>
</evidence>
<dbReference type="RefSeq" id="XP_013167374.1">
    <property type="nucleotide sequence ID" value="XM_013311920.1"/>
</dbReference>
<evidence type="ECO:0000259" key="13">
    <source>
        <dbReference type="SMART" id="SM00085"/>
    </source>
</evidence>
<keyword evidence="6" id="KW-0479">Metal-binding</keyword>
<accession>A0AAJ7E8S5</accession>
<dbReference type="GeneID" id="106117558"/>
<comment type="subcellular location">
    <subcellularLocation>
        <location evidence="2">Secreted</location>
    </subcellularLocation>
</comment>
<evidence type="ECO:0000256" key="3">
    <source>
        <dbReference type="ARBA" id="ARBA00013278"/>
    </source>
</evidence>
<evidence type="ECO:0000256" key="4">
    <source>
        <dbReference type="ARBA" id="ARBA00021721"/>
    </source>
</evidence>
<keyword evidence="5" id="KW-0964">Secreted</keyword>
<dbReference type="KEGG" id="pxu:106117558"/>
<comment type="cofactor">
    <cofactor evidence="1">
        <name>Ca(2+)</name>
        <dbReference type="ChEBI" id="CHEBI:29108"/>
    </cofactor>
</comment>
<dbReference type="PROSITE" id="PS00118">
    <property type="entry name" value="PA2_HIS"/>
    <property type="match status" value="1"/>
</dbReference>
<evidence type="ECO:0000256" key="8">
    <source>
        <dbReference type="ARBA" id="ARBA00022837"/>
    </source>
</evidence>
<evidence type="ECO:0000256" key="11">
    <source>
        <dbReference type="ARBA" id="ARBA00023157"/>
    </source>
</evidence>
<evidence type="ECO:0000256" key="6">
    <source>
        <dbReference type="ARBA" id="ARBA00022723"/>
    </source>
</evidence>